<evidence type="ECO:0000313" key="1">
    <source>
        <dbReference type="EMBL" id="GEB53209.1"/>
    </source>
</evidence>
<accession>A0A4Y3R763</accession>
<evidence type="ECO:0000313" key="2">
    <source>
        <dbReference type="Proteomes" id="UP000319210"/>
    </source>
</evidence>
<gene>
    <name evidence="1" type="ORF">SCA03_57600</name>
</gene>
<organism evidence="1 2">
    <name type="scientific">Streptomyces cacaoi</name>
    <dbReference type="NCBI Taxonomy" id="1898"/>
    <lineage>
        <taxon>Bacteria</taxon>
        <taxon>Bacillati</taxon>
        <taxon>Actinomycetota</taxon>
        <taxon>Actinomycetes</taxon>
        <taxon>Kitasatosporales</taxon>
        <taxon>Streptomycetaceae</taxon>
        <taxon>Streptomyces</taxon>
    </lineage>
</organism>
<name>A0A4Y3R763_STRCI</name>
<dbReference type="EMBL" id="BJMM01000045">
    <property type="protein sequence ID" value="GEB53209.1"/>
    <property type="molecule type" value="Genomic_DNA"/>
</dbReference>
<dbReference type="AlphaFoldDB" id="A0A4Y3R763"/>
<comment type="caution">
    <text evidence="1">The sequence shown here is derived from an EMBL/GenBank/DDBJ whole genome shotgun (WGS) entry which is preliminary data.</text>
</comment>
<sequence>MAHRDVTAERAEGRLVENLRDEAHVLEDEDLGSVAHCDTRGLLTAVLQGVQTEIRELGDLFARSPDTEDAAGVLGAFLTGEKVVVESSVTTWHAIESRTGASLLRTGEL</sequence>
<dbReference type="Proteomes" id="UP000319210">
    <property type="component" value="Unassembled WGS sequence"/>
</dbReference>
<proteinExistence type="predicted"/>
<reference evidence="1 2" key="1">
    <citation type="submission" date="2019-06" db="EMBL/GenBank/DDBJ databases">
        <title>Whole genome shotgun sequence of Streptomyces cacaoi subsp. cacaoi NBRC 12748.</title>
        <authorList>
            <person name="Hosoyama A."/>
            <person name="Uohara A."/>
            <person name="Ohji S."/>
            <person name="Ichikawa N."/>
        </authorList>
    </citation>
    <scope>NUCLEOTIDE SEQUENCE [LARGE SCALE GENOMIC DNA]</scope>
    <source>
        <strain evidence="1 2">NBRC 12748</strain>
    </source>
</reference>
<keyword evidence="2" id="KW-1185">Reference proteome</keyword>
<protein>
    <submittedName>
        <fullName evidence="1">Uncharacterized protein</fullName>
    </submittedName>
</protein>